<sequence length="106" mass="10950">MKATPGGRGQATEHGGHDLLELCAAPGSSDTTREDRGGISLPEQSGWSLDNSEAHLSRERVLAGVLRQGCAAATRVGPVNWAAGRRNRAGGSAPNSWGRAPGPEHS</sequence>
<evidence type="ECO:0000313" key="2">
    <source>
        <dbReference type="EMBL" id="KAJ1115993.1"/>
    </source>
</evidence>
<accession>A0AAV7NRV5</accession>
<evidence type="ECO:0000313" key="3">
    <source>
        <dbReference type="Proteomes" id="UP001066276"/>
    </source>
</evidence>
<comment type="caution">
    <text evidence="2">The sequence shown here is derived from an EMBL/GenBank/DDBJ whole genome shotgun (WGS) entry which is preliminary data.</text>
</comment>
<gene>
    <name evidence="2" type="ORF">NDU88_004212</name>
</gene>
<dbReference type="EMBL" id="JANPWB010000012">
    <property type="protein sequence ID" value="KAJ1115993.1"/>
    <property type="molecule type" value="Genomic_DNA"/>
</dbReference>
<keyword evidence="3" id="KW-1185">Reference proteome</keyword>
<dbReference type="AlphaFoldDB" id="A0AAV7NRV5"/>
<reference evidence="2" key="1">
    <citation type="journal article" date="2022" name="bioRxiv">
        <title>Sequencing and chromosome-scale assembly of the giantPleurodeles waltlgenome.</title>
        <authorList>
            <person name="Brown T."/>
            <person name="Elewa A."/>
            <person name="Iarovenko S."/>
            <person name="Subramanian E."/>
            <person name="Araus A.J."/>
            <person name="Petzold A."/>
            <person name="Susuki M."/>
            <person name="Suzuki K.-i.T."/>
            <person name="Hayashi T."/>
            <person name="Toyoda A."/>
            <person name="Oliveira C."/>
            <person name="Osipova E."/>
            <person name="Leigh N.D."/>
            <person name="Simon A."/>
            <person name="Yun M.H."/>
        </authorList>
    </citation>
    <scope>NUCLEOTIDE SEQUENCE</scope>
    <source>
        <strain evidence="2">20211129_DDA</strain>
        <tissue evidence="2">Liver</tissue>
    </source>
</reference>
<name>A0AAV7NRV5_PLEWA</name>
<feature type="region of interest" description="Disordered" evidence="1">
    <location>
        <begin position="83"/>
        <end position="106"/>
    </location>
</feature>
<evidence type="ECO:0000256" key="1">
    <source>
        <dbReference type="SAM" id="MobiDB-lite"/>
    </source>
</evidence>
<protein>
    <submittedName>
        <fullName evidence="2">Uncharacterized protein</fullName>
    </submittedName>
</protein>
<dbReference type="Proteomes" id="UP001066276">
    <property type="component" value="Chromosome 8"/>
</dbReference>
<feature type="region of interest" description="Disordered" evidence="1">
    <location>
        <begin position="1"/>
        <end position="52"/>
    </location>
</feature>
<organism evidence="2 3">
    <name type="scientific">Pleurodeles waltl</name>
    <name type="common">Iberian ribbed newt</name>
    <dbReference type="NCBI Taxonomy" id="8319"/>
    <lineage>
        <taxon>Eukaryota</taxon>
        <taxon>Metazoa</taxon>
        <taxon>Chordata</taxon>
        <taxon>Craniata</taxon>
        <taxon>Vertebrata</taxon>
        <taxon>Euteleostomi</taxon>
        <taxon>Amphibia</taxon>
        <taxon>Batrachia</taxon>
        <taxon>Caudata</taxon>
        <taxon>Salamandroidea</taxon>
        <taxon>Salamandridae</taxon>
        <taxon>Pleurodelinae</taxon>
        <taxon>Pleurodeles</taxon>
    </lineage>
</organism>
<feature type="compositionally biased region" description="Polar residues" evidence="1">
    <location>
        <begin position="42"/>
        <end position="51"/>
    </location>
</feature>
<proteinExistence type="predicted"/>